<dbReference type="AlphaFoldDB" id="A0A0R3WGG1"/>
<proteinExistence type="predicted"/>
<dbReference type="WBParaSite" id="TASK_0000995401-mRNA-1">
    <property type="protein sequence ID" value="TASK_0000995401-mRNA-1"/>
    <property type="gene ID" value="TASK_0000995401"/>
</dbReference>
<evidence type="ECO:0000313" key="4">
    <source>
        <dbReference type="WBParaSite" id="TASK_0000995401-mRNA-1"/>
    </source>
</evidence>
<feature type="region of interest" description="Disordered" evidence="1">
    <location>
        <begin position="1"/>
        <end position="21"/>
    </location>
</feature>
<accession>A0A0R3WGG1</accession>
<dbReference type="EMBL" id="UYRS01019807">
    <property type="protein sequence ID" value="VDK46917.1"/>
    <property type="molecule type" value="Genomic_DNA"/>
</dbReference>
<evidence type="ECO:0000256" key="1">
    <source>
        <dbReference type="SAM" id="MobiDB-lite"/>
    </source>
</evidence>
<name>A0A0R3WGG1_TAEAS</name>
<protein>
    <submittedName>
        <fullName evidence="2 4">Uncharacterized protein</fullName>
    </submittedName>
</protein>
<dbReference type="Proteomes" id="UP000282613">
    <property type="component" value="Unassembled WGS sequence"/>
</dbReference>
<evidence type="ECO:0000313" key="2">
    <source>
        <dbReference type="EMBL" id="VDK46917.1"/>
    </source>
</evidence>
<keyword evidence="3" id="KW-1185">Reference proteome</keyword>
<gene>
    <name evidence="2" type="ORF">TASK_LOCUS9955</name>
</gene>
<reference evidence="4" key="1">
    <citation type="submission" date="2017-02" db="UniProtKB">
        <authorList>
            <consortium name="WormBaseParasite"/>
        </authorList>
    </citation>
    <scope>IDENTIFICATION</scope>
</reference>
<evidence type="ECO:0000313" key="3">
    <source>
        <dbReference type="Proteomes" id="UP000282613"/>
    </source>
</evidence>
<sequence>MPMPSPIASVMTMARESPAKKEMSDRARVVLKYESSTCQGSTALTVVVGAVWATVNFVSSQRRMSSV</sequence>
<reference evidence="2 3" key="2">
    <citation type="submission" date="2018-11" db="EMBL/GenBank/DDBJ databases">
        <authorList>
            <consortium name="Pathogen Informatics"/>
        </authorList>
    </citation>
    <scope>NUCLEOTIDE SEQUENCE [LARGE SCALE GENOMIC DNA]</scope>
</reference>
<organism evidence="4">
    <name type="scientific">Taenia asiatica</name>
    <name type="common">Asian tapeworm</name>
    <dbReference type="NCBI Taxonomy" id="60517"/>
    <lineage>
        <taxon>Eukaryota</taxon>
        <taxon>Metazoa</taxon>
        <taxon>Spiralia</taxon>
        <taxon>Lophotrochozoa</taxon>
        <taxon>Platyhelminthes</taxon>
        <taxon>Cestoda</taxon>
        <taxon>Eucestoda</taxon>
        <taxon>Cyclophyllidea</taxon>
        <taxon>Taeniidae</taxon>
        <taxon>Taenia</taxon>
    </lineage>
</organism>